<dbReference type="PANTHER" id="PTHR13900">
    <property type="entry name" value="TRANSCRIPTION INITIATION FACTOR TFIID"/>
    <property type="match status" value="1"/>
</dbReference>
<gene>
    <name evidence="9" type="ORF">LOD99_4893</name>
</gene>
<evidence type="ECO:0000256" key="4">
    <source>
        <dbReference type="ARBA" id="ARBA00023242"/>
    </source>
</evidence>
<feature type="region of interest" description="Disordered" evidence="7">
    <location>
        <begin position="1"/>
        <end position="67"/>
    </location>
</feature>
<reference evidence="9 10" key="1">
    <citation type="journal article" date="2023" name="BMC Biol.">
        <title>The compact genome of the sponge Oopsacas minuta (Hexactinellida) is lacking key metazoan core genes.</title>
        <authorList>
            <person name="Santini S."/>
            <person name="Schenkelaars Q."/>
            <person name="Jourda C."/>
            <person name="Duchesne M."/>
            <person name="Belahbib H."/>
            <person name="Rocher C."/>
            <person name="Selva M."/>
            <person name="Riesgo A."/>
            <person name="Vervoort M."/>
            <person name="Leys S.P."/>
            <person name="Kodjabachian L."/>
            <person name="Le Bivic A."/>
            <person name="Borchiellini C."/>
            <person name="Claverie J.M."/>
            <person name="Renard E."/>
        </authorList>
    </citation>
    <scope>NUCLEOTIDE SEQUENCE [LARGE SCALE GENOMIC DNA]</scope>
    <source>
        <strain evidence="9">SPO-2</strain>
    </source>
</reference>
<keyword evidence="10" id="KW-1185">Reference proteome</keyword>
<feature type="domain" description="Bromo" evidence="8">
    <location>
        <begin position="1308"/>
        <end position="1378"/>
    </location>
</feature>
<sequence>MSYDSDDDYDTPMEDSAVTGSMLTQSQPSLSVITTDIHTGEVSSDRDDAEQFSEPKLIDIQDTDENTEDNVINIEVAPSSSEIVGDEDPEVVKAREKERMELQKKYQEEAATYFPGYKPDSVLRFQSLFAVNVPASISDVWESARKPKLKKKHKFHQHNFSTTTEPPPAYLPDDEIEFLRTWSEEKCKEIQNVDPNTHFSSGKKGNKQGKKEREFPEWRIGPAKLLFDQSGIPLEAPPTYQYNFIQKELNMPTKKLDEVSEDEKKPPSPDPVQLGSSQSLNPHAFLMITQKDWENDVIINPEKQLDKVSKVKDGRWYTESKGAPGHTDASSARVDTQSSLTSTIFPPENERLVSGAWIDDIVWDMSSFKPPKPRPMVIDPLDSELAFDHFFSQFYDSKSQNLVKKKHFPEGHNANDDMLDPTTDPFNISNDEYYCLVESGRERAQGDALGYGTKIEHSIPANQLSNTLFPAQLTPYEKRRLHRPQFPSLRKRSEPEFNCVTNLISHADDKHKDRQRERDASGGGDVFFMRSFEDLSAKDGTLILGEYCEEHPPLISMVGMSSRIITYYRKAPKGSEPSHQTPFPYGDTYPAKQPPFLLGKLAPGTRISTIDNKLFTSPVYLHSVPDTDFLLIRTREGIFIRKVPVIFCIGQQNPKVEVPHPNSRQAGNIMKDLFQVRLYRMFLANDEDPKRVKMEAVNTAFQHLSENFVRKTLRQCSDLVKAGPDFSCWVLKRDFRLPTEEELCLIISPEQLCTYYSMQAGEQRLRDAGYTGTAISSEAEDEDSDDDVAKIEDEIMTAPWRTTKHYLAAMQGKYTLNVNGIADPTGCNQGFAYMKMPKRSSAQTPMTPLTPVGISPSFGDRPRANIRGTDADLRKLRVNEARAVLKTKFNIPDSALKDMGRWKCIRKLIELSNSAVIQGDGGGVTKFARGVKVTQSEQQDKYRKDCQRIFDIQNKNLTSQEILSTDEDSSSGSETEIELARDLENIMSGSSLPGPKPQRDRDAAISGLSARPSSSHRRKTSFISDRATTIDSDEESVASNQSVVGRRLLIKRTYRKDGREYVRQEIVKNAAVIDAYVKINKEKGNTLRAQLQVEKDKEDMKRQKRKLMQQLRRIKGTDGKERVPIRYPHMETHKPFKRPYRTGGSALSKGMLSPSKTTTKKCSACGEIGHLRSNRSCTLYERKSGRGGYKKGRLHVAMTEEEQDKLVTEYLGLEDDLVRAEGVKLHFSKKLVDETKKASREALKLNFPNVKTPLSQTLSYSPLGGKQRKRVQSTSYEYLKTPEKVKRRRSTPLLSFYSILEEAFKEVEILPGVPEFMDPVSSKLYPEYRVYVKSPMDLKTIKENMSNYHYKCQEEFMEHISLLLLNSTRFNGPDHELTTVAGTIVQTFKDCLASKSVRIRELELEINPTIEKDPQISISLIFREITREISMLPEAAHFIYPLIVEEAQGYTDIVKEPIFLIQIYQSCKKLNYRSRDEFLSRIDLLVNNSHNYYGADHTNTKCADILRQHGMELLANYSEKLSELEQKILLPHSPSNLLTETVVSGNLDDTSKETTLQEGEILTETTTFDDTIVGYDEFGDMNLREEEITDDISEDEAGYSYDQVYHSSDNDDVYVEGDESNI</sequence>
<dbReference type="PROSITE" id="PS50014">
    <property type="entry name" value="BROMODOMAIN_2"/>
    <property type="match status" value="2"/>
</dbReference>
<evidence type="ECO:0000259" key="8">
    <source>
        <dbReference type="PROSITE" id="PS50014"/>
    </source>
</evidence>
<comment type="caution">
    <text evidence="9">The sequence shown here is derived from an EMBL/GenBank/DDBJ whole genome shotgun (WGS) entry which is preliminary data.</text>
</comment>
<dbReference type="GO" id="GO:0016251">
    <property type="term" value="F:RNA polymerase II general transcription initiation factor activity"/>
    <property type="evidence" value="ECO:0007669"/>
    <property type="project" value="InterPro"/>
</dbReference>
<dbReference type="SMART" id="SM00297">
    <property type="entry name" value="BROMO"/>
    <property type="match status" value="2"/>
</dbReference>
<dbReference type="InterPro" id="IPR022591">
    <property type="entry name" value="TAF1_HAT_dom"/>
</dbReference>
<comment type="subcellular location">
    <subcellularLocation>
        <location evidence="1">Nucleus</location>
    </subcellularLocation>
</comment>
<name>A0AAV7JS64_9METZ</name>
<evidence type="ECO:0000256" key="5">
    <source>
        <dbReference type="PROSITE-ProRule" id="PRU00035"/>
    </source>
</evidence>
<dbReference type="GO" id="GO:0004402">
    <property type="term" value="F:histone acetyltransferase activity"/>
    <property type="evidence" value="ECO:0007669"/>
    <property type="project" value="InterPro"/>
</dbReference>
<feature type="compositionally biased region" description="Polar residues" evidence="7">
    <location>
        <begin position="328"/>
        <end position="340"/>
    </location>
</feature>
<evidence type="ECO:0000256" key="2">
    <source>
        <dbReference type="ARBA" id="ARBA00009064"/>
    </source>
</evidence>
<evidence type="ECO:0000256" key="6">
    <source>
        <dbReference type="SAM" id="Coils"/>
    </source>
</evidence>
<dbReference type="Pfam" id="PF12157">
    <property type="entry name" value="DUF3591"/>
    <property type="match status" value="1"/>
</dbReference>
<keyword evidence="4" id="KW-0539">Nucleus</keyword>
<evidence type="ECO:0000313" key="10">
    <source>
        <dbReference type="Proteomes" id="UP001165289"/>
    </source>
</evidence>
<feature type="compositionally biased region" description="Acidic residues" evidence="7">
    <location>
        <begin position="1"/>
        <end position="13"/>
    </location>
</feature>
<dbReference type="InterPro" id="IPR001487">
    <property type="entry name" value="Bromodomain"/>
</dbReference>
<evidence type="ECO:0000256" key="3">
    <source>
        <dbReference type="ARBA" id="ARBA00023117"/>
    </source>
</evidence>
<dbReference type="PROSITE" id="PS00633">
    <property type="entry name" value="BROMODOMAIN_1"/>
    <property type="match status" value="1"/>
</dbReference>
<dbReference type="Gene3D" id="1.20.920.10">
    <property type="entry name" value="Bromodomain-like"/>
    <property type="match status" value="2"/>
</dbReference>
<keyword evidence="3 5" id="KW-0103">Bromodomain</keyword>
<evidence type="ECO:0000256" key="1">
    <source>
        <dbReference type="ARBA" id="ARBA00004123"/>
    </source>
</evidence>
<protein>
    <submittedName>
        <fullName evidence="9">Transcription initiation factor TFIID subunit 1 isoform X9</fullName>
    </submittedName>
</protein>
<feature type="region of interest" description="Disordered" evidence="7">
    <location>
        <begin position="192"/>
        <end position="215"/>
    </location>
</feature>
<comment type="similarity">
    <text evidence="2">Belongs to the TAF1 family.</text>
</comment>
<feature type="region of interest" description="Disordered" evidence="7">
    <location>
        <begin position="1133"/>
        <end position="1159"/>
    </location>
</feature>
<dbReference type="InterPro" id="IPR018359">
    <property type="entry name" value="Bromodomain_CS"/>
</dbReference>
<feature type="region of interest" description="Disordered" evidence="7">
    <location>
        <begin position="987"/>
        <end position="1025"/>
    </location>
</feature>
<dbReference type="InterPro" id="IPR036427">
    <property type="entry name" value="Bromodomain-like_sf"/>
</dbReference>
<dbReference type="SUPFAM" id="SSF47370">
    <property type="entry name" value="Bromodomain"/>
    <property type="match status" value="2"/>
</dbReference>
<dbReference type="GO" id="GO:0051123">
    <property type="term" value="P:RNA polymerase II preinitiation complex assembly"/>
    <property type="evidence" value="ECO:0007669"/>
    <property type="project" value="TreeGrafter"/>
</dbReference>
<dbReference type="Pfam" id="PF00439">
    <property type="entry name" value="Bromodomain"/>
    <property type="match status" value="2"/>
</dbReference>
<feature type="region of interest" description="Disordered" evidence="7">
    <location>
        <begin position="317"/>
        <end position="340"/>
    </location>
</feature>
<dbReference type="InterPro" id="IPR040240">
    <property type="entry name" value="TAF1"/>
</dbReference>
<proteinExistence type="inferred from homology"/>
<dbReference type="Proteomes" id="UP001165289">
    <property type="component" value="Unassembled WGS sequence"/>
</dbReference>
<keyword evidence="6" id="KW-0175">Coiled coil</keyword>
<evidence type="ECO:0000256" key="7">
    <source>
        <dbReference type="SAM" id="MobiDB-lite"/>
    </source>
</evidence>
<feature type="compositionally biased region" description="Basic and acidic residues" evidence="7">
    <location>
        <begin position="255"/>
        <end position="267"/>
    </location>
</feature>
<feature type="domain" description="Bromo" evidence="8">
    <location>
        <begin position="1430"/>
        <end position="1500"/>
    </location>
</feature>
<feature type="region of interest" description="Disordered" evidence="7">
    <location>
        <begin position="255"/>
        <end position="281"/>
    </location>
</feature>
<accession>A0AAV7JS64</accession>
<feature type="region of interest" description="Disordered" evidence="7">
    <location>
        <begin position="152"/>
        <end position="172"/>
    </location>
</feature>
<feature type="coiled-coil region" evidence="6">
    <location>
        <begin position="1090"/>
        <end position="1117"/>
    </location>
</feature>
<dbReference type="PANTHER" id="PTHR13900:SF0">
    <property type="entry name" value="TRANSCRIPTION INITIATION FACTOR TFIID SUBUNIT 1"/>
    <property type="match status" value="1"/>
</dbReference>
<organism evidence="9 10">
    <name type="scientific">Oopsacas minuta</name>
    <dbReference type="NCBI Taxonomy" id="111878"/>
    <lineage>
        <taxon>Eukaryota</taxon>
        <taxon>Metazoa</taxon>
        <taxon>Porifera</taxon>
        <taxon>Hexactinellida</taxon>
        <taxon>Hexasterophora</taxon>
        <taxon>Lyssacinosida</taxon>
        <taxon>Leucopsacidae</taxon>
        <taxon>Oopsacas</taxon>
    </lineage>
</organism>
<dbReference type="EMBL" id="JAKMXF010000302">
    <property type="protein sequence ID" value="KAI6651645.1"/>
    <property type="molecule type" value="Genomic_DNA"/>
</dbReference>
<feature type="compositionally biased region" description="Polar residues" evidence="7">
    <location>
        <begin position="18"/>
        <end position="37"/>
    </location>
</feature>
<evidence type="ECO:0000313" key="9">
    <source>
        <dbReference type="EMBL" id="KAI6651645.1"/>
    </source>
</evidence>
<dbReference type="PRINTS" id="PR00503">
    <property type="entry name" value="BROMODOMAIN"/>
</dbReference>
<dbReference type="GO" id="GO:0017025">
    <property type="term" value="F:TBP-class protein binding"/>
    <property type="evidence" value="ECO:0007669"/>
    <property type="project" value="InterPro"/>
</dbReference>
<dbReference type="GO" id="GO:0005669">
    <property type="term" value="C:transcription factor TFIID complex"/>
    <property type="evidence" value="ECO:0007669"/>
    <property type="project" value="InterPro"/>
</dbReference>